<dbReference type="InterPro" id="IPR004089">
    <property type="entry name" value="MCPsignal_dom"/>
</dbReference>
<evidence type="ECO:0000256" key="1">
    <source>
        <dbReference type="ARBA" id="ARBA00004141"/>
    </source>
</evidence>
<dbReference type="OrthoDB" id="9781845at2"/>
<feature type="coiled-coil region" evidence="8">
    <location>
        <begin position="368"/>
        <end position="395"/>
    </location>
</feature>
<comment type="caution">
    <text evidence="12">The sequence shown here is derived from an EMBL/GenBank/DDBJ whole genome shotgun (WGS) entry which is preliminary data.</text>
</comment>
<dbReference type="InterPro" id="IPR033462">
    <property type="entry name" value="Cache_3-Cache_2"/>
</dbReference>
<dbReference type="SUPFAM" id="SSF58104">
    <property type="entry name" value="Methyl-accepting chemotaxis protein (MCP) signaling domain"/>
    <property type="match status" value="1"/>
</dbReference>
<dbReference type="PROSITE" id="PS50111">
    <property type="entry name" value="CHEMOTAXIS_TRANSDUC_2"/>
    <property type="match status" value="1"/>
</dbReference>
<dbReference type="EMBL" id="QNRF01000002">
    <property type="protein sequence ID" value="RBO84777.1"/>
    <property type="molecule type" value="Genomic_DNA"/>
</dbReference>
<evidence type="ECO:0000256" key="5">
    <source>
        <dbReference type="ARBA" id="ARBA00023224"/>
    </source>
</evidence>
<dbReference type="InterPro" id="IPR003660">
    <property type="entry name" value="HAMP_dom"/>
</dbReference>
<dbReference type="PANTHER" id="PTHR32089:SF119">
    <property type="entry name" value="METHYL-ACCEPTING CHEMOTAXIS PROTEIN CTPL"/>
    <property type="match status" value="1"/>
</dbReference>
<sequence>MISTFKKASLPKQLGIGTLVAVLVCFTILVLVIGQLFNREISNIVTDHQRKEVELVVERLNSRYDTFVRIAGFNNNLINMTLQDLRVNPTNSTQVKGMMLPGLQLGDKQINGNSQVMTDIASAAGADISLVVAKQGKFYRAASSDVNLPIDLQSNSKAITGLQTVKRFVGRTIINNKEYFASYQPVQYQSNVFIEQLYPFDAIVQPLRNSLNKMVFGKTGYIYVVEASKEKEGLLVIHPSEEGKTLYQLSSELTDTFKKLFQSEKGVIHYTLKIAGKGETPRPSKVVFQEASKWGWVVALKSYDDEYVEVVNHVLLIVTVIALIAALALTLILILFIRKALAPLQEMSSAMSELGKGNLTFRFQRNASKNSQNEIDALQNDAIKMRDNLIELVSNIQTSSEALLASTSGISNANKDLVQSADSSQDASAQVSSAITQISTSIEEVAQSSNQVSEQSAKVSHLTTQGHHAVKQVEETVSMLSSAFTQASNTIKSVEHSSKDIGEVVTVINNIAEQTNLLALNAAIEAARAGEQGRGFAVVADEVRVLAQRTQSSTEEIRNVVDQLQSNSQSAVTDMEQGSEQVMNSIEQTRTADQLLDDILKSIQEVEMGISNVAAATEEQSVASTQIRQNAEDLQHAAMQTQAMANTSQGHSQNIEQLANTLQKDLSSFTIK</sequence>
<dbReference type="Gene3D" id="3.30.450.20">
    <property type="entry name" value="PAS domain"/>
    <property type="match status" value="1"/>
</dbReference>
<feature type="transmembrane region" description="Helical" evidence="9">
    <location>
        <begin position="14"/>
        <end position="37"/>
    </location>
</feature>
<evidence type="ECO:0000256" key="6">
    <source>
        <dbReference type="ARBA" id="ARBA00029447"/>
    </source>
</evidence>
<dbReference type="RefSeq" id="WP_113873718.1">
    <property type="nucleotide sequence ID" value="NZ_QNRF01000002.1"/>
</dbReference>
<evidence type="ECO:0000256" key="7">
    <source>
        <dbReference type="PROSITE-ProRule" id="PRU00284"/>
    </source>
</evidence>
<evidence type="ECO:0000256" key="3">
    <source>
        <dbReference type="ARBA" id="ARBA00022989"/>
    </source>
</evidence>
<organism evidence="12 13">
    <name type="scientific">Marinomonas aquiplantarum</name>
    <dbReference type="NCBI Taxonomy" id="491951"/>
    <lineage>
        <taxon>Bacteria</taxon>
        <taxon>Pseudomonadati</taxon>
        <taxon>Pseudomonadota</taxon>
        <taxon>Gammaproteobacteria</taxon>
        <taxon>Oceanospirillales</taxon>
        <taxon>Oceanospirillaceae</taxon>
        <taxon>Marinomonas</taxon>
    </lineage>
</organism>
<evidence type="ECO:0000256" key="2">
    <source>
        <dbReference type="ARBA" id="ARBA00022692"/>
    </source>
</evidence>
<feature type="domain" description="Methyl-accepting transducer" evidence="10">
    <location>
        <begin position="399"/>
        <end position="635"/>
    </location>
</feature>
<comment type="similarity">
    <text evidence="6">Belongs to the methyl-accepting chemotaxis (MCP) protein family.</text>
</comment>
<dbReference type="PANTHER" id="PTHR32089">
    <property type="entry name" value="METHYL-ACCEPTING CHEMOTAXIS PROTEIN MCPB"/>
    <property type="match status" value="1"/>
</dbReference>
<evidence type="ECO:0000256" key="8">
    <source>
        <dbReference type="SAM" id="Coils"/>
    </source>
</evidence>
<dbReference type="CDD" id="cd11386">
    <property type="entry name" value="MCP_signal"/>
    <property type="match status" value="1"/>
</dbReference>
<feature type="transmembrane region" description="Helical" evidence="9">
    <location>
        <begin position="314"/>
        <end position="337"/>
    </location>
</feature>
<dbReference type="PROSITE" id="PS50885">
    <property type="entry name" value="HAMP"/>
    <property type="match status" value="1"/>
</dbReference>
<dbReference type="Proteomes" id="UP000252086">
    <property type="component" value="Unassembled WGS sequence"/>
</dbReference>
<reference evidence="12 13" key="1">
    <citation type="submission" date="2018-06" db="EMBL/GenBank/DDBJ databases">
        <title>Genomic Encyclopedia of Type Strains, Phase III (KMG-III): the genomes of soil and plant-associated and newly described type strains.</title>
        <authorList>
            <person name="Whitman W."/>
        </authorList>
    </citation>
    <scope>NUCLEOTIDE SEQUENCE [LARGE SCALE GENOMIC DNA]</scope>
    <source>
        <strain evidence="12 13">CECT 7732</strain>
    </source>
</reference>
<keyword evidence="13" id="KW-1185">Reference proteome</keyword>
<evidence type="ECO:0000259" key="10">
    <source>
        <dbReference type="PROSITE" id="PS50111"/>
    </source>
</evidence>
<keyword evidence="3 9" id="KW-1133">Transmembrane helix</keyword>
<keyword evidence="5 7" id="KW-0807">Transducer</keyword>
<comment type="subcellular location">
    <subcellularLocation>
        <location evidence="1">Membrane</location>
        <topology evidence="1">Multi-pass membrane protein</topology>
    </subcellularLocation>
</comment>
<dbReference type="AlphaFoldDB" id="A0A366D3Y9"/>
<proteinExistence type="inferred from homology"/>
<accession>A0A366D3Y9</accession>
<dbReference type="GO" id="GO:0006935">
    <property type="term" value="P:chemotaxis"/>
    <property type="evidence" value="ECO:0007669"/>
    <property type="project" value="UniProtKB-ARBA"/>
</dbReference>
<feature type="domain" description="HAMP" evidence="11">
    <location>
        <begin position="338"/>
        <end position="394"/>
    </location>
</feature>
<keyword evidence="8" id="KW-0175">Coiled coil</keyword>
<evidence type="ECO:0000259" key="11">
    <source>
        <dbReference type="PROSITE" id="PS50885"/>
    </source>
</evidence>
<dbReference type="SMART" id="SM00283">
    <property type="entry name" value="MA"/>
    <property type="match status" value="1"/>
</dbReference>
<dbReference type="FunFam" id="1.10.287.950:FF:000001">
    <property type="entry name" value="Methyl-accepting chemotaxis sensory transducer"/>
    <property type="match status" value="1"/>
</dbReference>
<protein>
    <submittedName>
        <fullName evidence="12">Methyl-accepting chemotaxis protein</fullName>
    </submittedName>
</protein>
<keyword evidence="4 9" id="KW-0472">Membrane</keyword>
<dbReference type="Gene3D" id="1.10.287.950">
    <property type="entry name" value="Methyl-accepting chemotaxis protein"/>
    <property type="match status" value="1"/>
</dbReference>
<evidence type="ECO:0000256" key="4">
    <source>
        <dbReference type="ARBA" id="ARBA00023136"/>
    </source>
</evidence>
<evidence type="ECO:0000256" key="9">
    <source>
        <dbReference type="SAM" id="Phobius"/>
    </source>
</evidence>
<evidence type="ECO:0000313" key="13">
    <source>
        <dbReference type="Proteomes" id="UP000252086"/>
    </source>
</evidence>
<evidence type="ECO:0000313" key="12">
    <source>
        <dbReference type="EMBL" id="RBO84777.1"/>
    </source>
</evidence>
<dbReference type="CDD" id="cd12912">
    <property type="entry name" value="PDC2_MCP_like"/>
    <property type="match status" value="1"/>
</dbReference>
<dbReference type="Pfam" id="PF00015">
    <property type="entry name" value="MCPsignal"/>
    <property type="match status" value="1"/>
</dbReference>
<dbReference type="CDD" id="cd06225">
    <property type="entry name" value="HAMP"/>
    <property type="match status" value="1"/>
</dbReference>
<gene>
    <name evidence="12" type="ORF">DFP76_102174</name>
</gene>
<dbReference type="GO" id="GO:0016020">
    <property type="term" value="C:membrane"/>
    <property type="evidence" value="ECO:0007669"/>
    <property type="project" value="UniProtKB-SubCell"/>
</dbReference>
<keyword evidence="2 9" id="KW-0812">Transmembrane</keyword>
<dbReference type="Pfam" id="PF17201">
    <property type="entry name" value="Cache_3-Cache_2"/>
    <property type="match status" value="1"/>
</dbReference>
<name>A0A366D3Y9_9GAMM</name>
<dbReference type="GO" id="GO:0007165">
    <property type="term" value="P:signal transduction"/>
    <property type="evidence" value="ECO:0007669"/>
    <property type="project" value="UniProtKB-KW"/>
</dbReference>